<dbReference type="Proteomes" id="UP000237000">
    <property type="component" value="Unassembled WGS sequence"/>
</dbReference>
<dbReference type="InParanoid" id="A0A2P5FS87"/>
<name>A0A2P5FS87_TREOI</name>
<keyword evidence="2" id="KW-1185">Reference proteome</keyword>
<evidence type="ECO:0000313" key="2">
    <source>
        <dbReference type="Proteomes" id="UP000237000"/>
    </source>
</evidence>
<accession>A0A2P5FS87</accession>
<proteinExistence type="predicted"/>
<dbReference type="EMBL" id="JXTC01000011">
    <property type="protein sequence ID" value="POO00663.1"/>
    <property type="molecule type" value="Genomic_DNA"/>
</dbReference>
<gene>
    <name evidence="1" type="ORF">TorRG33x02_032940</name>
</gene>
<feature type="non-terminal residue" evidence="1">
    <location>
        <position position="1"/>
    </location>
</feature>
<dbReference type="AlphaFoldDB" id="A0A2P5FS87"/>
<protein>
    <submittedName>
        <fullName evidence="1">Uncharacterized protein</fullName>
    </submittedName>
</protein>
<evidence type="ECO:0000313" key="1">
    <source>
        <dbReference type="EMBL" id="POO00663.1"/>
    </source>
</evidence>
<sequence length="51" mass="5803">VGIRYPSSPAGETCECPSVNSRLIIRQRLLPLLRLLSPGRYRHTVPLRFGR</sequence>
<comment type="caution">
    <text evidence="1">The sequence shown here is derived from an EMBL/GenBank/DDBJ whole genome shotgun (WGS) entry which is preliminary data.</text>
</comment>
<organism evidence="1 2">
    <name type="scientific">Trema orientale</name>
    <name type="common">Charcoal tree</name>
    <name type="synonym">Celtis orientalis</name>
    <dbReference type="NCBI Taxonomy" id="63057"/>
    <lineage>
        <taxon>Eukaryota</taxon>
        <taxon>Viridiplantae</taxon>
        <taxon>Streptophyta</taxon>
        <taxon>Embryophyta</taxon>
        <taxon>Tracheophyta</taxon>
        <taxon>Spermatophyta</taxon>
        <taxon>Magnoliopsida</taxon>
        <taxon>eudicotyledons</taxon>
        <taxon>Gunneridae</taxon>
        <taxon>Pentapetalae</taxon>
        <taxon>rosids</taxon>
        <taxon>fabids</taxon>
        <taxon>Rosales</taxon>
        <taxon>Cannabaceae</taxon>
        <taxon>Trema</taxon>
    </lineage>
</organism>
<reference evidence="2" key="1">
    <citation type="submission" date="2016-06" db="EMBL/GenBank/DDBJ databases">
        <title>Parallel loss of symbiosis genes in relatives of nitrogen-fixing non-legume Parasponia.</title>
        <authorList>
            <person name="Van Velzen R."/>
            <person name="Holmer R."/>
            <person name="Bu F."/>
            <person name="Rutten L."/>
            <person name="Van Zeijl A."/>
            <person name="Liu W."/>
            <person name="Santuari L."/>
            <person name="Cao Q."/>
            <person name="Sharma T."/>
            <person name="Shen D."/>
            <person name="Roswanjaya Y."/>
            <person name="Wardhani T."/>
            <person name="Kalhor M.S."/>
            <person name="Jansen J."/>
            <person name="Van den Hoogen J."/>
            <person name="Gungor B."/>
            <person name="Hartog M."/>
            <person name="Hontelez J."/>
            <person name="Verver J."/>
            <person name="Yang W.-C."/>
            <person name="Schijlen E."/>
            <person name="Repin R."/>
            <person name="Schilthuizen M."/>
            <person name="Schranz E."/>
            <person name="Heidstra R."/>
            <person name="Miyata K."/>
            <person name="Fedorova E."/>
            <person name="Kohlen W."/>
            <person name="Bisseling T."/>
            <person name="Smit S."/>
            <person name="Geurts R."/>
        </authorList>
    </citation>
    <scope>NUCLEOTIDE SEQUENCE [LARGE SCALE GENOMIC DNA]</scope>
    <source>
        <strain evidence="2">cv. RG33-2</strain>
    </source>
</reference>